<dbReference type="GO" id="GO:0005847">
    <property type="term" value="C:mRNA cleavage and polyadenylation specificity factor complex"/>
    <property type="evidence" value="ECO:0007669"/>
    <property type="project" value="TreeGrafter"/>
</dbReference>
<sequence>MNRSNGGQHLPSRVVYLGSIPYDQTEEQILDLCSNVGPITNLKMMFDPQTGKSKGYAFVEYKDLESSASAVRNLNGYQFGSRLLKCGYATGNDMESHEPNNNDDSSNLKFSRLPAGVDVNINMTTPAMMISSELAKKGPNEQLSLLRVLQDWTRKNPEDAVELLRGCPQLSFVIAELLLTNGISNVDDLTQLAVQRNDTPEGGASASEGVQDPGIQTRQRELLRQVLQLSDSEIAVLPDDEKMSLWDLKQRATRGEFGLI</sequence>
<keyword evidence="2" id="KW-0539">Nucleus</keyword>
<comment type="subcellular location">
    <subcellularLocation>
        <location evidence="1">Nucleus</location>
    </subcellularLocation>
</comment>
<evidence type="ECO:0000259" key="4">
    <source>
        <dbReference type="PROSITE" id="PS50102"/>
    </source>
</evidence>
<proteinExistence type="predicted"/>
<dbReference type="Pfam" id="PF00076">
    <property type="entry name" value="RRM_1"/>
    <property type="match status" value="1"/>
</dbReference>
<dbReference type="Gene3D" id="3.30.70.330">
    <property type="match status" value="1"/>
</dbReference>
<dbReference type="OrthoDB" id="15688at2759"/>
<accession>A0A8J2X7X9</accession>
<dbReference type="InterPro" id="IPR012677">
    <property type="entry name" value="Nucleotide-bd_a/b_plait_sf"/>
</dbReference>
<dbReference type="PROSITE" id="PS50102">
    <property type="entry name" value="RRM"/>
    <property type="match status" value="1"/>
</dbReference>
<organism evidence="5 6">
    <name type="scientific">Zygosaccharomyces bailii (strain CLIB 213 / ATCC 58445 / CBS 680 / BCRC 21525 / NBRC 1098 / NCYC 1416 / NRRL Y-2227)</name>
    <dbReference type="NCBI Taxonomy" id="1333698"/>
    <lineage>
        <taxon>Eukaryota</taxon>
        <taxon>Fungi</taxon>
        <taxon>Dikarya</taxon>
        <taxon>Ascomycota</taxon>
        <taxon>Saccharomycotina</taxon>
        <taxon>Saccharomycetes</taxon>
        <taxon>Saccharomycetales</taxon>
        <taxon>Saccharomycetaceae</taxon>
        <taxon>Zygosaccharomyces</taxon>
    </lineage>
</organism>
<dbReference type="GO" id="GO:0003729">
    <property type="term" value="F:mRNA binding"/>
    <property type="evidence" value="ECO:0007669"/>
    <property type="project" value="TreeGrafter"/>
</dbReference>
<name>A0A8J2X7X9_ZYGB2</name>
<feature type="domain" description="RRM" evidence="4">
    <location>
        <begin position="13"/>
        <end position="91"/>
    </location>
</feature>
<evidence type="ECO:0000313" key="5">
    <source>
        <dbReference type="EMBL" id="CDF89458.1"/>
    </source>
</evidence>
<evidence type="ECO:0000313" key="6">
    <source>
        <dbReference type="Proteomes" id="UP000019375"/>
    </source>
</evidence>
<dbReference type="Gene3D" id="1.25.40.630">
    <property type="match status" value="1"/>
</dbReference>
<dbReference type="Pfam" id="PF14327">
    <property type="entry name" value="CSTF2_hinge"/>
    <property type="match status" value="1"/>
</dbReference>
<gene>
    <name evidence="5" type="ORF">BN860_04786g</name>
</gene>
<dbReference type="SUPFAM" id="SSF54928">
    <property type="entry name" value="RNA-binding domain, RBD"/>
    <property type="match status" value="1"/>
</dbReference>
<dbReference type="PANTHER" id="PTHR45735:SF2">
    <property type="entry name" value="CLEAVAGE STIMULATION FACTOR SUBUNIT 2"/>
    <property type="match status" value="1"/>
</dbReference>
<dbReference type="Pfam" id="PF14304">
    <property type="entry name" value="CSTF_C"/>
    <property type="match status" value="1"/>
</dbReference>
<keyword evidence="3" id="KW-0694">RNA-binding</keyword>
<dbReference type="SMART" id="SM00360">
    <property type="entry name" value="RRM"/>
    <property type="match status" value="1"/>
</dbReference>
<dbReference type="InterPro" id="IPR000504">
    <property type="entry name" value="RRM_dom"/>
</dbReference>
<reference evidence="6" key="1">
    <citation type="journal article" date="2013" name="Genome Announc.">
        <title>Genome sequence of the food spoilage yeast Zygosaccharomyces bailii CLIB 213(T).</title>
        <authorList>
            <person name="Galeote V."/>
            <person name="Bigey F."/>
            <person name="Devillers H."/>
            <person name="Neuveglise C."/>
            <person name="Dequin S."/>
        </authorList>
    </citation>
    <scope>NUCLEOTIDE SEQUENCE [LARGE SCALE GENOMIC DNA]</scope>
    <source>
        <strain evidence="6">CLIB 213 / ATCC 58445 / CBS 680 / CCRC 21525 / NBRC 1098 / NCYC 1416 / NRRL Y-2227</strain>
    </source>
</reference>
<evidence type="ECO:0000256" key="1">
    <source>
        <dbReference type="ARBA" id="ARBA00004123"/>
    </source>
</evidence>
<dbReference type="InterPro" id="IPR038192">
    <property type="entry name" value="CSTF_C_sf"/>
</dbReference>
<dbReference type="PANTHER" id="PTHR45735">
    <property type="entry name" value="CLEAVAGE STIMULATION FACTOR SUBUNIT 2"/>
    <property type="match status" value="1"/>
</dbReference>
<evidence type="ECO:0000256" key="2">
    <source>
        <dbReference type="ARBA" id="ARBA00023242"/>
    </source>
</evidence>
<keyword evidence="6" id="KW-1185">Reference proteome</keyword>
<dbReference type="InterPro" id="IPR026896">
    <property type="entry name" value="CSTF_C"/>
</dbReference>
<dbReference type="Gene3D" id="1.10.20.70">
    <property type="entry name" value="Transcription termination and cleavage factor, C-terminal domain"/>
    <property type="match status" value="1"/>
</dbReference>
<dbReference type="AlphaFoldDB" id="A0A8J2X7X9"/>
<protein>
    <submittedName>
        <fullName evidence="5">ZYBA0S04-04786g1_1</fullName>
    </submittedName>
</protein>
<dbReference type="Proteomes" id="UP000019375">
    <property type="component" value="Unassembled WGS sequence"/>
</dbReference>
<dbReference type="CDD" id="cd12398">
    <property type="entry name" value="RRM_CSTF2_RNA15_like"/>
    <property type="match status" value="1"/>
</dbReference>
<dbReference type="EMBL" id="HG316457">
    <property type="protein sequence ID" value="CDF89458.1"/>
    <property type="molecule type" value="Genomic_DNA"/>
</dbReference>
<dbReference type="InterPro" id="IPR035979">
    <property type="entry name" value="RBD_domain_sf"/>
</dbReference>
<dbReference type="GO" id="GO:0031124">
    <property type="term" value="P:mRNA 3'-end processing"/>
    <property type="evidence" value="ECO:0007669"/>
    <property type="project" value="InterPro"/>
</dbReference>
<evidence type="ECO:0000256" key="3">
    <source>
        <dbReference type="PROSITE-ProRule" id="PRU00176"/>
    </source>
</evidence>
<dbReference type="InterPro" id="IPR025742">
    <property type="entry name" value="CSTF2_hinge"/>
</dbReference>